<accession>A0A7W8ES80</accession>
<gene>
    <name evidence="1" type="ORF">FHS40_000463</name>
</gene>
<organism evidence="1 2">
    <name type="scientific">Streptomyces spectabilis</name>
    <dbReference type="NCBI Taxonomy" id="68270"/>
    <lineage>
        <taxon>Bacteria</taxon>
        <taxon>Bacillati</taxon>
        <taxon>Actinomycetota</taxon>
        <taxon>Actinomycetes</taxon>
        <taxon>Kitasatosporales</taxon>
        <taxon>Streptomycetaceae</taxon>
        <taxon>Streptomyces</taxon>
    </lineage>
</organism>
<evidence type="ECO:0000313" key="1">
    <source>
        <dbReference type="EMBL" id="MBB5101410.1"/>
    </source>
</evidence>
<comment type="caution">
    <text evidence="1">The sequence shown here is derived from an EMBL/GenBank/DDBJ whole genome shotgun (WGS) entry which is preliminary data.</text>
</comment>
<name>A0A7W8ES80_STRST</name>
<dbReference type="Proteomes" id="UP000549009">
    <property type="component" value="Unassembled WGS sequence"/>
</dbReference>
<sequence length="166" mass="17402">MALSGATAAAMTWAVVTGGPSGTPATADAHTKVPGAPVADDAPGFAIEYFAYPQADKIRAEKGITLKRGDGHILLADCAGGPGLLEVWARAKEKICFRVTGNSGHLSLEIPSVFGVKGNDYATRVDMTAGSERKSFDITKNAWTGVGESADEQGRDFMLMEIRTAK</sequence>
<protein>
    <recommendedName>
        <fullName evidence="3">Secreted protein</fullName>
    </recommendedName>
</protein>
<keyword evidence="2" id="KW-1185">Reference proteome</keyword>
<proteinExistence type="predicted"/>
<evidence type="ECO:0008006" key="3">
    <source>
        <dbReference type="Google" id="ProtNLM"/>
    </source>
</evidence>
<evidence type="ECO:0000313" key="2">
    <source>
        <dbReference type="Proteomes" id="UP000549009"/>
    </source>
</evidence>
<reference evidence="1 2" key="1">
    <citation type="submission" date="2020-08" db="EMBL/GenBank/DDBJ databases">
        <title>Genomic Encyclopedia of Type Strains, Phase III (KMG-III): the genomes of soil and plant-associated and newly described type strains.</title>
        <authorList>
            <person name="Whitman W."/>
        </authorList>
    </citation>
    <scope>NUCLEOTIDE SEQUENCE [LARGE SCALE GENOMIC DNA]</scope>
    <source>
        <strain evidence="1 2">CECT 3146</strain>
    </source>
</reference>
<dbReference type="EMBL" id="JACHJD010000001">
    <property type="protein sequence ID" value="MBB5101410.1"/>
    <property type="molecule type" value="Genomic_DNA"/>
</dbReference>
<dbReference type="AlphaFoldDB" id="A0A7W8ES80"/>